<keyword evidence="3 6" id="KW-0812">Transmembrane</keyword>
<feature type="transmembrane region" description="Helical" evidence="6">
    <location>
        <begin position="327"/>
        <end position="351"/>
    </location>
</feature>
<feature type="transmembrane region" description="Helical" evidence="6">
    <location>
        <begin position="288"/>
        <end position="307"/>
    </location>
</feature>
<feature type="transmembrane region" description="Helical" evidence="6">
    <location>
        <begin position="176"/>
        <end position="196"/>
    </location>
</feature>
<dbReference type="Proteomes" id="UP001152467">
    <property type="component" value="Unassembled WGS sequence"/>
</dbReference>
<evidence type="ECO:0000256" key="6">
    <source>
        <dbReference type="SAM" id="Phobius"/>
    </source>
</evidence>
<evidence type="ECO:0000313" key="9">
    <source>
        <dbReference type="EMBL" id="CAH9052593.1"/>
    </source>
</evidence>
<dbReference type="InterPro" id="IPR036259">
    <property type="entry name" value="MFS_trans_sf"/>
</dbReference>
<dbReference type="Pfam" id="PF07690">
    <property type="entry name" value="MFS_1"/>
    <property type="match status" value="1"/>
</dbReference>
<feature type="transmembrane region" description="Helical" evidence="6">
    <location>
        <begin position="58"/>
        <end position="74"/>
    </location>
</feature>
<dbReference type="InterPro" id="IPR020846">
    <property type="entry name" value="MFS_dom"/>
</dbReference>
<keyword evidence="10" id="KW-1185">Reference proteome</keyword>
<evidence type="ECO:0000313" key="11">
    <source>
        <dbReference type="Proteomes" id="UP001152485"/>
    </source>
</evidence>
<dbReference type="EMBL" id="CAMAPC010000003">
    <property type="protein sequence ID" value="CAH9052593.1"/>
    <property type="molecule type" value="Genomic_DNA"/>
</dbReference>
<evidence type="ECO:0000259" key="7">
    <source>
        <dbReference type="PROSITE" id="PS50850"/>
    </source>
</evidence>
<protein>
    <recommendedName>
        <fullName evidence="7">Major facilitator superfamily (MFS) profile domain-containing protein</fullName>
    </recommendedName>
</protein>
<feature type="transmembrane region" description="Helical" evidence="6">
    <location>
        <begin position="363"/>
        <end position="383"/>
    </location>
</feature>
<feature type="transmembrane region" description="Helical" evidence="6">
    <location>
        <begin position="81"/>
        <end position="98"/>
    </location>
</feature>
<accession>A0A9W4QTN1</accession>
<dbReference type="EMBL" id="CAMAPD010000001">
    <property type="protein sequence ID" value="CAH9050092.1"/>
    <property type="molecule type" value="Genomic_DNA"/>
</dbReference>
<evidence type="ECO:0000256" key="4">
    <source>
        <dbReference type="ARBA" id="ARBA00022989"/>
    </source>
</evidence>
<organism evidence="9 10">
    <name type="scientific">Pseudoalteromonas holothuriae</name>
    <dbReference type="NCBI Taxonomy" id="2963714"/>
    <lineage>
        <taxon>Bacteria</taxon>
        <taxon>Pseudomonadati</taxon>
        <taxon>Pseudomonadota</taxon>
        <taxon>Gammaproteobacteria</taxon>
        <taxon>Alteromonadales</taxon>
        <taxon>Pseudoalteromonadaceae</taxon>
        <taxon>Pseudoalteromonas</taxon>
    </lineage>
</organism>
<dbReference type="PANTHER" id="PTHR43702">
    <property type="entry name" value="L-FUCOSE-PROTON SYMPORTER"/>
    <property type="match status" value="1"/>
</dbReference>
<gene>
    <name evidence="9" type="ORF">PSECIP111854_01001</name>
    <name evidence="8" type="ORF">PSECIP111951_00118</name>
</gene>
<name>A0A9W4QTN1_9GAMM</name>
<keyword evidence="4 6" id="KW-1133">Transmembrane helix</keyword>
<dbReference type="GO" id="GO:0022857">
    <property type="term" value="F:transmembrane transporter activity"/>
    <property type="evidence" value="ECO:0007669"/>
    <property type="project" value="InterPro"/>
</dbReference>
<evidence type="ECO:0000256" key="5">
    <source>
        <dbReference type="ARBA" id="ARBA00023136"/>
    </source>
</evidence>
<feature type="transmembrane region" description="Helical" evidence="6">
    <location>
        <begin position="256"/>
        <end position="276"/>
    </location>
</feature>
<feature type="transmembrane region" description="Helical" evidence="6">
    <location>
        <begin position="217"/>
        <end position="236"/>
    </location>
</feature>
<keyword evidence="5 6" id="KW-0472">Membrane</keyword>
<dbReference type="InterPro" id="IPR050375">
    <property type="entry name" value="MFS_TsgA-like"/>
</dbReference>
<comment type="subcellular location">
    <subcellularLocation>
        <location evidence="1">Cell inner membrane</location>
        <topology evidence="1">Multi-pass membrane protein</topology>
    </subcellularLocation>
</comment>
<feature type="transmembrane region" description="Helical" evidence="6">
    <location>
        <begin position="389"/>
        <end position="408"/>
    </location>
</feature>
<dbReference type="Gene3D" id="1.20.1250.20">
    <property type="entry name" value="MFS general substrate transporter like domains"/>
    <property type="match status" value="1"/>
</dbReference>
<evidence type="ECO:0000313" key="8">
    <source>
        <dbReference type="EMBL" id="CAH9050092.1"/>
    </source>
</evidence>
<evidence type="ECO:0000256" key="2">
    <source>
        <dbReference type="ARBA" id="ARBA00022475"/>
    </source>
</evidence>
<comment type="caution">
    <text evidence="9">The sequence shown here is derived from an EMBL/GenBank/DDBJ whole genome shotgun (WGS) entry which is preliminary data.</text>
</comment>
<sequence>MTDATNTLTNASRARIILAMMACYFLFAVLLNSVGTVILQSINSFAVTKTQAASLEGFKDLSIAFMSFLIASMIPRIGYKLALLGALAAVLCICLVTPQLGQFYAFKLLFAIVGCAFAVVKISVYALVGQLTDSPSSHSALLNTIEGVFMVGVLSGYWIFSFFITSEATSIEWLNVYYILALLSLVCLLIIVWAPIKKQHVPSNSSVVSEFTAMLKLSYQPLVLVFIISAFLYVLIEQGVGTWLPTFNNQILHLPVDVSVQLTSIFAASLAIGRLLAGQALKYCHWYVLLNICLFTMGILILLTLPLTQNVPQQAASTIFDAPLAAYLMPLIGLFMAPIYPVLNSVILSSLAKHQHASMTGMIVIFSALGGTTGSILTGYIFQHFSGQHAFYSALGPLFLLVITVFLFKQRSAPAPVVSA</sequence>
<dbReference type="GO" id="GO:0005886">
    <property type="term" value="C:plasma membrane"/>
    <property type="evidence" value="ECO:0007669"/>
    <property type="project" value="UniProtKB-SubCell"/>
</dbReference>
<dbReference type="PROSITE" id="PS50850">
    <property type="entry name" value="MFS"/>
    <property type="match status" value="1"/>
</dbReference>
<feature type="transmembrane region" description="Helical" evidence="6">
    <location>
        <begin position="104"/>
        <end position="128"/>
    </location>
</feature>
<dbReference type="InterPro" id="IPR011701">
    <property type="entry name" value="MFS"/>
</dbReference>
<feature type="transmembrane region" description="Helical" evidence="6">
    <location>
        <begin position="16"/>
        <end position="38"/>
    </location>
</feature>
<evidence type="ECO:0000256" key="3">
    <source>
        <dbReference type="ARBA" id="ARBA00022692"/>
    </source>
</evidence>
<feature type="domain" description="Major facilitator superfamily (MFS) profile" evidence="7">
    <location>
        <begin position="16"/>
        <end position="413"/>
    </location>
</feature>
<feature type="transmembrane region" description="Helical" evidence="6">
    <location>
        <begin position="140"/>
        <end position="164"/>
    </location>
</feature>
<dbReference type="SUPFAM" id="SSF103473">
    <property type="entry name" value="MFS general substrate transporter"/>
    <property type="match status" value="1"/>
</dbReference>
<evidence type="ECO:0000313" key="10">
    <source>
        <dbReference type="Proteomes" id="UP001152467"/>
    </source>
</evidence>
<dbReference type="Proteomes" id="UP001152485">
    <property type="component" value="Unassembled WGS sequence"/>
</dbReference>
<reference evidence="9 11" key="1">
    <citation type="submission" date="2022-07" db="EMBL/GenBank/DDBJ databases">
        <authorList>
            <person name="Criscuolo A."/>
        </authorList>
    </citation>
    <scope>NUCLEOTIDE SEQUENCE</scope>
    <source>
        <strain evidence="11">CIP 111951</strain>
        <strain evidence="9">CIP111854</strain>
        <strain evidence="8">CIP111951</strain>
    </source>
</reference>
<dbReference type="PANTHER" id="PTHR43702:SF11">
    <property type="entry name" value="L-FUCOSE-PROTON SYMPORTER"/>
    <property type="match status" value="1"/>
</dbReference>
<dbReference type="RefSeq" id="WP_261591325.1">
    <property type="nucleotide sequence ID" value="NZ_CAMAPC010000003.1"/>
</dbReference>
<proteinExistence type="predicted"/>
<dbReference type="AlphaFoldDB" id="A0A9W4QTN1"/>
<evidence type="ECO:0000256" key="1">
    <source>
        <dbReference type="ARBA" id="ARBA00004429"/>
    </source>
</evidence>
<keyword evidence="2" id="KW-1003">Cell membrane</keyword>